<dbReference type="HAMAP" id="MF_00531">
    <property type="entry name" value="Ribosomal_uS19"/>
    <property type="match status" value="1"/>
</dbReference>
<dbReference type="PROSITE" id="PS00323">
    <property type="entry name" value="RIBOSOMAL_S19"/>
    <property type="match status" value="1"/>
</dbReference>
<dbReference type="PANTHER" id="PTHR11880">
    <property type="entry name" value="RIBOSOMAL PROTEIN S19P FAMILY MEMBER"/>
    <property type="match status" value="1"/>
</dbReference>
<dbReference type="AlphaFoldDB" id="S9VKF9"/>
<protein>
    <submittedName>
        <fullName evidence="5">Ribosomal protein S19, putative</fullName>
    </submittedName>
</protein>
<keyword evidence="3 4" id="KW-0687">Ribonucleoprotein</keyword>
<dbReference type="InterPro" id="IPR020934">
    <property type="entry name" value="Ribosomal_uS19_CS"/>
</dbReference>
<dbReference type="GO" id="GO:0006412">
    <property type="term" value="P:translation"/>
    <property type="evidence" value="ECO:0007669"/>
    <property type="project" value="InterPro"/>
</dbReference>
<evidence type="ECO:0000256" key="2">
    <source>
        <dbReference type="ARBA" id="ARBA00022980"/>
    </source>
</evidence>
<evidence type="ECO:0000256" key="1">
    <source>
        <dbReference type="ARBA" id="ARBA00007345"/>
    </source>
</evidence>
<evidence type="ECO:0000256" key="4">
    <source>
        <dbReference type="RuleBase" id="RU003485"/>
    </source>
</evidence>
<gene>
    <name evidence="5" type="ORF">ADEAN_000584300</name>
</gene>
<dbReference type="PANTHER" id="PTHR11880:SF2">
    <property type="entry name" value="SMALL RIBOSOMAL SUBUNIT PROTEIN US19"/>
    <property type="match status" value="1"/>
</dbReference>
<dbReference type="NCBIfam" id="NF003121">
    <property type="entry name" value="PRK04038.1"/>
    <property type="match status" value="1"/>
</dbReference>
<comment type="similarity">
    <text evidence="1 4">Belongs to the universal ribosomal protein uS19 family.</text>
</comment>
<dbReference type="InterPro" id="IPR023575">
    <property type="entry name" value="Ribosomal_uS19_SF"/>
</dbReference>
<evidence type="ECO:0000256" key="3">
    <source>
        <dbReference type="ARBA" id="ARBA00023274"/>
    </source>
</evidence>
<dbReference type="PIRSF" id="PIRSF002144">
    <property type="entry name" value="Ribosomal_S19"/>
    <property type="match status" value="1"/>
</dbReference>
<dbReference type="OrthoDB" id="269407at2759"/>
<dbReference type="FunFam" id="3.30.860.10:FF:000002">
    <property type="entry name" value="40S ribosomal protein S15"/>
    <property type="match status" value="1"/>
</dbReference>
<dbReference type="VEuPathDB" id="TriTrypDB:ADEAN_000584300"/>
<reference evidence="5 6" key="1">
    <citation type="submission" date="2020-08" db="EMBL/GenBank/DDBJ databases">
        <authorList>
            <person name="Newling K."/>
            <person name="Davey J."/>
            <person name="Forrester S."/>
        </authorList>
    </citation>
    <scope>NUCLEOTIDE SEQUENCE [LARGE SCALE GENOMIC DNA]</scope>
    <source>
        <strain evidence="6">Crithidia deanei Carvalho (ATCC PRA-265)</strain>
    </source>
</reference>
<sequence length="152" mass="17370">MTEHMDEAAYAKLKKERTFHKFTYRGLEIDPLLALSEAEFKAIVHARARRHMNRHADRRPPVLLKRLREAKKNVKVGEKPKPIRTHLRDVIITPEMVGSIIGVYNGHLFGHVEVKGEMIGRYLGEFAMSYNPVLHGRPGVGASHSSRFIPLK</sequence>
<dbReference type="SUPFAM" id="SSF54570">
    <property type="entry name" value="Ribosomal protein S19"/>
    <property type="match status" value="1"/>
</dbReference>
<accession>S9VKF9</accession>
<dbReference type="Pfam" id="PF00203">
    <property type="entry name" value="Ribosomal_S19"/>
    <property type="match status" value="1"/>
</dbReference>
<dbReference type="GO" id="GO:0003735">
    <property type="term" value="F:structural constituent of ribosome"/>
    <property type="evidence" value="ECO:0007669"/>
    <property type="project" value="InterPro"/>
</dbReference>
<dbReference type="Proteomes" id="UP000515908">
    <property type="component" value="Chromosome 11"/>
</dbReference>
<dbReference type="Gene3D" id="3.30.860.10">
    <property type="entry name" value="30s Ribosomal Protein S19, Chain A"/>
    <property type="match status" value="1"/>
</dbReference>
<dbReference type="GO" id="GO:0022627">
    <property type="term" value="C:cytosolic small ribosomal subunit"/>
    <property type="evidence" value="ECO:0007669"/>
    <property type="project" value="TreeGrafter"/>
</dbReference>
<organism evidence="5 6">
    <name type="scientific">Angomonas deanei</name>
    <dbReference type="NCBI Taxonomy" id="59799"/>
    <lineage>
        <taxon>Eukaryota</taxon>
        <taxon>Discoba</taxon>
        <taxon>Euglenozoa</taxon>
        <taxon>Kinetoplastea</taxon>
        <taxon>Metakinetoplastina</taxon>
        <taxon>Trypanosomatida</taxon>
        <taxon>Trypanosomatidae</taxon>
        <taxon>Strigomonadinae</taxon>
        <taxon>Angomonas</taxon>
    </lineage>
</organism>
<name>S9VKF9_9TRYP</name>
<dbReference type="InterPro" id="IPR005713">
    <property type="entry name" value="Ribosomal_uS19_euk/arc"/>
</dbReference>
<keyword evidence="6" id="KW-1185">Reference proteome</keyword>
<evidence type="ECO:0000313" key="5">
    <source>
        <dbReference type="EMBL" id="CAD2218355.1"/>
    </source>
</evidence>
<proteinExistence type="inferred from homology"/>
<evidence type="ECO:0000313" key="6">
    <source>
        <dbReference type="Proteomes" id="UP000515908"/>
    </source>
</evidence>
<dbReference type="PRINTS" id="PR00975">
    <property type="entry name" value="RIBOSOMALS19"/>
</dbReference>
<dbReference type="GO" id="GO:0000028">
    <property type="term" value="P:ribosomal small subunit assembly"/>
    <property type="evidence" value="ECO:0007669"/>
    <property type="project" value="TreeGrafter"/>
</dbReference>
<dbReference type="NCBIfam" id="TIGR01025">
    <property type="entry name" value="uS19_arch"/>
    <property type="match status" value="1"/>
</dbReference>
<keyword evidence="2 4" id="KW-0689">Ribosomal protein</keyword>
<dbReference type="InterPro" id="IPR002222">
    <property type="entry name" value="Ribosomal_uS19"/>
</dbReference>
<dbReference type="EMBL" id="LR877155">
    <property type="protein sequence ID" value="CAD2218355.1"/>
    <property type="molecule type" value="Genomic_DNA"/>
</dbReference>
<dbReference type="GO" id="GO:0003723">
    <property type="term" value="F:RNA binding"/>
    <property type="evidence" value="ECO:0007669"/>
    <property type="project" value="InterPro"/>
</dbReference>